<dbReference type="SUPFAM" id="SSF52172">
    <property type="entry name" value="CheY-like"/>
    <property type="match status" value="1"/>
</dbReference>
<protein>
    <submittedName>
        <fullName evidence="4">LytR/AlgR family response regulator transcription factor</fullName>
    </submittedName>
</protein>
<dbReference type="Gene3D" id="3.40.50.2300">
    <property type="match status" value="1"/>
</dbReference>
<keyword evidence="1" id="KW-0597">Phosphoprotein</keyword>
<dbReference type="Pfam" id="PF00072">
    <property type="entry name" value="Response_reg"/>
    <property type="match status" value="1"/>
</dbReference>
<evidence type="ECO:0000313" key="4">
    <source>
        <dbReference type="EMBL" id="MFD1630729.1"/>
    </source>
</evidence>
<dbReference type="InterPro" id="IPR011006">
    <property type="entry name" value="CheY-like_superfamily"/>
</dbReference>
<dbReference type="PROSITE" id="PS50110">
    <property type="entry name" value="RESPONSE_REGULATORY"/>
    <property type="match status" value="1"/>
</dbReference>
<dbReference type="RefSeq" id="WP_379663105.1">
    <property type="nucleotide sequence ID" value="NZ_JBHUDG010000019.1"/>
</dbReference>
<feature type="domain" description="Response regulatory" evidence="2">
    <location>
        <begin position="4"/>
        <end position="119"/>
    </location>
</feature>
<dbReference type="PROSITE" id="PS50930">
    <property type="entry name" value="HTH_LYTTR"/>
    <property type="match status" value="1"/>
</dbReference>
<organism evidence="4 5">
    <name type="scientific">Pseudopedobacter beijingensis</name>
    <dbReference type="NCBI Taxonomy" id="1207056"/>
    <lineage>
        <taxon>Bacteria</taxon>
        <taxon>Pseudomonadati</taxon>
        <taxon>Bacteroidota</taxon>
        <taxon>Sphingobacteriia</taxon>
        <taxon>Sphingobacteriales</taxon>
        <taxon>Sphingobacteriaceae</taxon>
        <taxon>Pseudopedobacter</taxon>
    </lineage>
</organism>
<feature type="modified residue" description="4-aspartylphosphate" evidence="1">
    <location>
        <position position="59"/>
    </location>
</feature>
<feature type="domain" description="HTH LytTR-type" evidence="3">
    <location>
        <begin position="146"/>
        <end position="253"/>
    </location>
</feature>
<evidence type="ECO:0000259" key="2">
    <source>
        <dbReference type="PROSITE" id="PS50110"/>
    </source>
</evidence>
<dbReference type="Gene3D" id="2.40.50.1020">
    <property type="entry name" value="LytTr DNA-binding domain"/>
    <property type="match status" value="1"/>
</dbReference>
<gene>
    <name evidence="4" type="ORF">ACFSAH_12635</name>
</gene>
<dbReference type="EMBL" id="JBHUDG010000019">
    <property type="protein sequence ID" value="MFD1630729.1"/>
    <property type="molecule type" value="Genomic_DNA"/>
</dbReference>
<dbReference type="InterPro" id="IPR007492">
    <property type="entry name" value="LytTR_DNA-bd_dom"/>
</dbReference>
<dbReference type="Proteomes" id="UP001597118">
    <property type="component" value="Unassembled WGS sequence"/>
</dbReference>
<dbReference type="InterPro" id="IPR001789">
    <property type="entry name" value="Sig_transdc_resp-reg_receiver"/>
</dbReference>
<comment type="caution">
    <text evidence="4">The sequence shown here is derived from an EMBL/GenBank/DDBJ whole genome shotgun (WGS) entry which is preliminary data.</text>
</comment>
<dbReference type="SMART" id="SM00850">
    <property type="entry name" value="LytTR"/>
    <property type="match status" value="1"/>
</dbReference>
<keyword evidence="5" id="KW-1185">Reference proteome</keyword>
<evidence type="ECO:0000256" key="1">
    <source>
        <dbReference type="PROSITE-ProRule" id="PRU00169"/>
    </source>
</evidence>
<proteinExistence type="predicted"/>
<evidence type="ECO:0000313" key="5">
    <source>
        <dbReference type="Proteomes" id="UP001597118"/>
    </source>
</evidence>
<reference evidence="5" key="1">
    <citation type="journal article" date="2019" name="Int. J. Syst. Evol. Microbiol.">
        <title>The Global Catalogue of Microorganisms (GCM) 10K type strain sequencing project: providing services to taxonomists for standard genome sequencing and annotation.</title>
        <authorList>
            <consortium name="The Broad Institute Genomics Platform"/>
            <consortium name="The Broad Institute Genome Sequencing Center for Infectious Disease"/>
            <person name="Wu L."/>
            <person name="Ma J."/>
        </authorList>
    </citation>
    <scope>NUCLEOTIDE SEQUENCE [LARGE SCALE GENOMIC DNA]</scope>
    <source>
        <strain evidence="5">CCUG 53762</strain>
    </source>
</reference>
<dbReference type="PANTHER" id="PTHR37299">
    <property type="entry name" value="TRANSCRIPTIONAL REGULATOR-RELATED"/>
    <property type="match status" value="1"/>
</dbReference>
<name>A0ABW4IFI8_9SPHI</name>
<dbReference type="PANTHER" id="PTHR37299:SF1">
    <property type="entry name" value="STAGE 0 SPORULATION PROTEIN A HOMOLOG"/>
    <property type="match status" value="1"/>
</dbReference>
<dbReference type="Pfam" id="PF04397">
    <property type="entry name" value="LytTR"/>
    <property type="match status" value="1"/>
</dbReference>
<accession>A0ABW4IFI8</accession>
<sequence>MIRKILIIEDEKPNADRLKRLLKLIEPDAEVLTVLESIADCIAWFTVSTENYPDVVMMDIRLSDGLSFEIFDKIQIKCPVIFTTAYDEYAVKAFKFNSVDYLLKPVEQDELQQAFDKLKSQSADRSVSSIENLLNFLKPRAYRTRFLLPYRDGYKTIQTAEVAFFQSEMKLTKARLYNGKDEIVPQTLEELEQELDPKQFFRANRQFIIHIEAIQYIHNHFNSKLKIDIKNNPEVEVLVSREKATLLKNWMDF</sequence>
<dbReference type="InterPro" id="IPR046947">
    <property type="entry name" value="LytR-like"/>
</dbReference>
<dbReference type="SMART" id="SM00448">
    <property type="entry name" value="REC"/>
    <property type="match status" value="1"/>
</dbReference>
<evidence type="ECO:0000259" key="3">
    <source>
        <dbReference type="PROSITE" id="PS50930"/>
    </source>
</evidence>